<dbReference type="PANTHER" id="PTHR43280">
    <property type="entry name" value="ARAC-FAMILY TRANSCRIPTIONAL REGULATOR"/>
    <property type="match status" value="1"/>
</dbReference>
<dbReference type="PANTHER" id="PTHR43280:SF28">
    <property type="entry name" value="HTH-TYPE TRANSCRIPTIONAL ACTIVATOR RHAS"/>
    <property type="match status" value="1"/>
</dbReference>
<dbReference type="GO" id="GO:0043565">
    <property type="term" value="F:sequence-specific DNA binding"/>
    <property type="evidence" value="ECO:0007669"/>
    <property type="project" value="InterPro"/>
</dbReference>
<evidence type="ECO:0000313" key="6">
    <source>
        <dbReference type="EMBL" id="HJC41960.1"/>
    </source>
</evidence>
<dbReference type="InterPro" id="IPR020449">
    <property type="entry name" value="Tscrpt_reg_AraC-type_HTH"/>
</dbReference>
<dbReference type="InterPro" id="IPR018060">
    <property type="entry name" value="HTH_AraC"/>
</dbReference>
<dbReference type="SMART" id="SM00342">
    <property type="entry name" value="HTH_ARAC"/>
    <property type="match status" value="1"/>
</dbReference>
<feature type="region of interest" description="Disordered" evidence="4">
    <location>
        <begin position="295"/>
        <end position="321"/>
    </location>
</feature>
<keyword evidence="3" id="KW-0804">Transcription</keyword>
<evidence type="ECO:0000256" key="4">
    <source>
        <dbReference type="SAM" id="MobiDB-lite"/>
    </source>
</evidence>
<dbReference type="EMBL" id="DWWJ01000195">
    <property type="protein sequence ID" value="HJC41960.1"/>
    <property type="molecule type" value="Genomic_DNA"/>
</dbReference>
<protein>
    <submittedName>
        <fullName evidence="6">AraC family transcriptional regulator</fullName>
    </submittedName>
</protein>
<evidence type="ECO:0000256" key="2">
    <source>
        <dbReference type="ARBA" id="ARBA00023125"/>
    </source>
</evidence>
<evidence type="ECO:0000313" key="7">
    <source>
        <dbReference type="Proteomes" id="UP000823882"/>
    </source>
</evidence>
<dbReference type="PROSITE" id="PS01124">
    <property type="entry name" value="HTH_ARAC_FAMILY_2"/>
    <property type="match status" value="1"/>
</dbReference>
<proteinExistence type="predicted"/>
<dbReference type="InterPro" id="IPR013096">
    <property type="entry name" value="Cupin_2"/>
</dbReference>
<dbReference type="SUPFAM" id="SSF51215">
    <property type="entry name" value="Regulatory protein AraC"/>
    <property type="match status" value="1"/>
</dbReference>
<evidence type="ECO:0000259" key="5">
    <source>
        <dbReference type="PROSITE" id="PS01124"/>
    </source>
</evidence>
<dbReference type="Pfam" id="PF07883">
    <property type="entry name" value="Cupin_2"/>
    <property type="match status" value="1"/>
</dbReference>
<organism evidence="6 7">
    <name type="scientific">Candidatus Intestinimonas pullistercoris</name>
    <dbReference type="NCBI Taxonomy" id="2838623"/>
    <lineage>
        <taxon>Bacteria</taxon>
        <taxon>Bacillati</taxon>
        <taxon>Bacillota</taxon>
        <taxon>Clostridia</taxon>
        <taxon>Eubacteriales</taxon>
        <taxon>Intestinimonas</taxon>
    </lineage>
</organism>
<dbReference type="SUPFAM" id="SSF46689">
    <property type="entry name" value="Homeodomain-like"/>
    <property type="match status" value="2"/>
</dbReference>
<dbReference type="Proteomes" id="UP000823882">
    <property type="component" value="Unassembled WGS sequence"/>
</dbReference>
<dbReference type="InterPro" id="IPR014710">
    <property type="entry name" value="RmlC-like_jellyroll"/>
</dbReference>
<dbReference type="InterPro" id="IPR037923">
    <property type="entry name" value="HTH-like"/>
</dbReference>
<dbReference type="Pfam" id="PF12833">
    <property type="entry name" value="HTH_18"/>
    <property type="match status" value="1"/>
</dbReference>
<evidence type="ECO:0000256" key="1">
    <source>
        <dbReference type="ARBA" id="ARBA00023015"/>
    </source>
</evidence>
<sequence>MVKKPIAWIDSPVYTKERQILTSQTLQVPGLRMIGHHSTAHAIAALDSHYHEDCFEFTYFLHGNVRFSVGGHSYPLSGGDLFVTFPNEVHDTGAIPMSLHQMYWFQLDVSDPSRFLFMEPGAARELIELLSRLPARVIKLEAEATTDLLSRVFRFFEKGDTVSRMQGTHLLSYFLYHVVECAEMPRFLITPDIGRTIDYIFQHLSENLPMEELARVALLSESRFKQKFKMEMGTSPRDFVNYHKVEAAKNLLLEGHSVTDVAMELSFSSSNYFSSVFRRYTSFSPSEYVQSMEGANRISPGNEDYRKSRRGRNQIHREKTK</sequence>
<keyword evidence="1" id="KW-0805">Transcription regulation</keyword>
<gene>
    <name evidence="6" type="ORF">H9701_10490</name>
</gene>
<keyword evidence="2" id="KW-0238">DNA-binding</keyword>
<accession>A0A9D2P326</accession>
<comment type="caution">
    <text evidence="6">The sequence shown here is derived from an EMBL/GenBank/DDBJ whole genome shotgun (WGS) entry which is preliminary data.</text>
</comment>
<feature type="domain" description="HTH araC/xylS-type" evidence="5">
    <location>
        <begin position="194"/>
        <end position="291"/>
    </location>
</feature>
<reference evidence="6" key="2">
    <citation type="submission" date="2021-04" db="EMBL/GenBank/DDBJ databases">
        <authorList>
            <person name="Gilroy R."/>
        </authorList>
    </citation>
    <scope>NUCLEOTIDE SEQUENCE</scope>
    <source>
        <strain evidence="6">CHK186-1790</strain>
    </source>
</reference>
<dbReference type="GO" id="GO:0003700">
    <property type="term" value="F:DNA-binding transcription factor activity"/>
    <property type="evidence" value="ECO:0007669"/>
    <property type="project" value="InterPro"/>
</dbReference>
<dbReference type="Gene3D" id="1.10.10.60">
    <property type="entry name" value="Homeodomain-like"/>
    <property type="match status" value="1"/>
</dbReference>
<name>A0A9D2P326_9FIRM</name>
<dbReference type="Gene3D" id="2.60.120.10">
    <property type="entry name" value="Jelly Rolls"/>
    <property type="match status" value="1"/>
</dbReference>
<evidence type="ECO:0000256" key="3">
    <source>
        <dbReference type="ARBA" id="ARBA00023163"/>
    </source>
</evidence>
<dbReference type="InterPro" id="IPR009057">
    <property type="entry name" value="Homeodomain-like_sf"/>
</dbReference>
<dbReference type="AlphaFoldDB" id="A0A9D2P326"/>
<reference evidence="6" key="1">
    <citation type="journal article" date="2021" name="PeerJ">
        <title>Extensive microbial diversity within the chicken gut microbiome revealed by metagenomics and culture.</title>
        <authorList>
            <person name="Gilroy R."/>
            <person name="Ravi A."/>
            <person name="Getino M."/>
            <person name="Pursley I."/>
            <person name="Horton D.L."/>
            <person name="Alikhan N.F."/>
            <person name="Baker D."/>
            <person name="Gharbi K."/>
            <person name="Hall N."/>
            <person name="Watson M."/>
            <person name="Adriaenssens E.M."/>
            <person name="Foster-Nyarko E."/>
            <person name="Jarju S."/>
            <person name="Secka A."/>
            <person name="Antonio M."/>
            <person name="Oren A."/>
            <person name="Chaudhuri R.R."/>
            <person name="La Ragione R."/>
            <person name="Hildebrand F."/>
            <person name="Pallen M.J."/>
        </authorList>
    </citation>
    <scope>NUCLEOTIDE SEQUENCE</scope>
    <source>
        <strain evidence="6">CHK186-1790</strain>
    </source>
</reference>
<dbReference type="PRINTS" id="PR00032">
    <property type="entry name" value="HTHARAC"/>
</dbReference>